<dbReference type="FunFam" id="3.30.1490.10:FF:000005">
    <property type="entry name" value="Mitochondrial 40S ribosomal protein S8"/>
    <property type="match status" value="1"/>
</dbReference>
<dbReference type="Gene3D" id="3.30.1490.10">
    <property type="match status" value="1"/>
</dbReference>
<comment type="caution">
    <text evidence="8">The sequence shown here is derived from an EMBL/GenBank/DDBJ whole genome shotgun (WGS) entry which is preliminary data.</text>
</comment>
<evidence type="ECO:0000256" key="3">
    <source>
        <dbReference type="ARBA" id="ARBA00022980"/>
    </source>
</evidence>
<accession>A0A1X2H2C7</accession>
<evidence type="ECO:0000256" key="2">
    <source>
        <dbReference type="ARBA" id="ARBA00006471"/>
    </source>
</evidence>
<evidence type="ECO:0000313" key="9">
    <source>
        <dbReference type="Proteomes" id="UP000242180"/>
    </source>
</evidence>
<dbReference type="PANTHER" id="PTHR11758">
    <property type="entry name" value="40S RIBOSOMAL PROTEIN S15A"/>
    <property type="match status" value="1"/>
</dbReference>
<dbReference type="FunCoup" id="A0A1X2H2C7">
    <property type="interactions" value="190"/>
</dbReference>
<protein>
    <recommendedName>
        <fullName evidence="7">Small ribosomal subunit protein uS8m</fullName>
    </recommendedName>
</protein>
<evidence type="ECO:0000256" key="5">
    <source>
        <dbReference type="ARBA" id="ARBA00023274"/>
    </source>
</evidence>
<keyword evidence="3 8" id="KW-0689">Ribosomal protein</keyword>
<organism evidence="8 9">
    <name type="scientific">Syncephalastrum racemosum</name>
    <name type="common">Filamentous fungus</name>
    <dbReference type="NCBI Taxonomy" id="13706"/>
    <lineage>
        <taxon>Eukaryota</taxon>
        <taxon>Fungi</taxon>
        <taxon>Fungi incertae sedis</taxon>
        <taxon>Mucoromycota</taxon>
        <taxon>Mucoromycotina</taxon>
        <taxon>Mucoromycetes</taxon>
        <taxon>Mucorales</taxon>
        <taxon>Syncephalastraceae</taxon>
        <taxon>Syncephalastrum</taxon>
    </lineage>
</organism>
<reference evidence="8 9" key="1">
    <citation type="submission" date="2016-07" db="EMBL/GenBank/DDBJ databases">
        <title>Pervasive Adenine N6-methylation of Active Genes in Fungi.</title>
        <authorList>
            <consortium name="DOE Joint Genome Institute"/>
            <person name="Mondo S.J."/>
            <person name="Dannebaum R.O."/>
            <person name="Kuo R.C."/>
            <person name="Labutti K."/>
            <person name="Haridas S."/>
            <person name="Kuo A."/>
            <person name="Salamov A."/>
            <person name="Ahrendt S.R."/>
            <person name="Lipzen A."/>
            <person name="Sullivan W."/>
            <person name="Andreopoulos W.B."/>
            <person name="Clum A."/>
            <person name="Lindquist E."/>
            <person name="Daum C."/>
            <person name="Ramamoorthy G.K."/>
            <person name="Gryganskyi A."/>
            <person name="Culley D."/>
            <person name="Magnuson J.K."/>
            <person name="James T.Y."/>
            <person name="O'Malley M.A."/>
            <person name="Stajich J.E."/>
            <person name="Spatafora J.W."/>
            <person name="Visel A."/>
            <person name="Grigoriev I.V."/>
        </authorList>
    </citation>
    <scope>NUCLEOTIDE SEQUENCE [LARGE SCALE GENOMIC DNA]</scope>
    <source>
        <strain evidence="8 9">NRRL 2496</strain>
    </source>
</reference>
<evidence type="ECO:0000256" key="7">
    <source>
        <dbReference type="ARBA" id="ARBA00071383"/>
    </source>
</evidence>
<gene>
    <name evidence="8" type="ORF">BCR43DRAFT_497540</name>
</gene>
<dbReference type="STRING" id="13706.A0A1X2H2C7"/>
<comment type="similarity">
    <text evidence="2">Belongs to the universal ribosomal protein uS8 family.</text>
</comment>
<evidence type="ECO:0000313" key="8">
    <source>
        <dbReference type="EMBL" id="ORY91950.1"/>
    </source>
</evidence>
<dbReference type="SUPFAM" id="SSF56047">
    <property type="entry name" value="Ribosomal protein S8"/>
    <property type="match status" value="1"/>
</dbReference>
<comment type="function">
    <text evidence="6">Component of the mitochondrial ribosome (mitoribosome), a dedicated translation machinery responsible for the synthesis of mitochondrial genome-encoded proteins, including at least some of the essential transmembrane subunits of the mitochondrial respiratory chain. The mitoribosomes are attached to the mitochondrial inner membrane and translation products are cotranslationally integrated into the membrane.</text>
</comment>
<dbReference type="AlphaFoldDB" id="A0A1X2H2C7"/>
<dbReference type="InterPro" id="IPR035987">
    <property type="entry name" value="Ribosomal_uS8_sf"/>
</dbReference>
<dbReference type="OMA" id="KYWQNEP"/>
<dbReference type="Pfam" id="PF00410">
    <property type="entry name" value="Ribosomal_S8"/>
    <property type="match status" value="1"/>
</dbReference>
<dbReference type="EMBL" id="MCGN01000010">
    <property type="protein sequence ID" value="ORY91950.1"/>
    <property type="molecule type" value="Genomic_DNA"/>
</dbReference>
<dbReference type="FunFam" id="3.30.1370.30:FF:000006">
    <property type="entry name" value="40S ribosomal protein S8"/>
    <property type="match status" value="1"/>
</dbReference>
<dbReference type="OrthoDB" id="409928at2759"/>
<proteinExistence type="inferred from homology"/>
<keyword evidence="4" id="KW-0496">Mitochondrion</keyword>
<dbReference type="GO" id="GO:0006412">
    <property type="term" value="P:translation"/>
    <property type="evidence" value="ECO:0007669"/>
    <property type="project" value="InterPro"/>
</dbReference>
<evidence type="ECO:0000256" key="1">
    <source>
        <dbReference type="ARBA" id="ARBA00004173"/>
    </source>
</evidence>
<keyword evidence="9" id="KW-1185">Reference proteome</keyword>
<evidence type="ECO:0000256" key="6">
    <source>
        <dbReference type="ARBA" id="ARBA00037226"/>
    </source>
</evidence>
<comment type="subcellular location">
    <subcellularLocation>
        <location evidence="1">Mitochondrion</location>
    </subcellularLocation>
</comment>
<sequence length="153" mass="17171">MPRVHDLCARIQNGFRSRLQSISIPETKMNLAITSTLYREGFLSSVVRGSHKGPDMEYTPTTNDNVATRRLWLSLKYKDNEPVLQQMGVVSKPSKRVTFTVTEMKHLASGRRAKFIKPLQPGEIAIMNTSRGVLELQEAIKKNVGGEILCRAS</sequence>
<dbReference type="GO" id="GO:0005763">
    <property type="term" value="C:mitochondrial small ribosomal subunit"/>
    <property type="evidence" value="ECO:0007669"/>
    <property type="project" value="EnsemblFungi"/>
</dbReference>
<dbReference type="InterPro" id="IPR000630">
    <property type="entry name" value="Ribosomal_uS8"/>
</dbReference>
<keyword evidence="5" id="KW-0687">Ribonucleoprotein</keyword>
<dbReference type="Proteomes" id="UP000242180">
    <property type="component" value="Unassembled WGS sequence"/>
</dbReference>
<dbReference type="Gene3D" id="3.30.1370.30">
    <property type="match status" value="1"/>
</dbReference>
<dbReference type="InParanoid" id="A0A1X2H2C7"/>
<dbReference type="GO" id="GO:0003735">
    <property type="term" value="F:structural constituent of ribosome"/>
    <property type="evidence" value="ECO:0007669"/>
    <property type="project" value="EnsemblFungi"/>
</dbReference>
<name>A0A1X2H2C7_SYNRA</name>
<evidence type="ECO:0000256" key="4">
    <source>
        <dbReference type="ARBA" id="ARBA00023128"/>
    </source>
</evidence>